<evidence type="ECO:0000313" key="1">
    <source>
        <dbReference type="EMBL" id="HJA78442.1"/>
    </source>
</evidence>
<dbReference type="EMBL" id="DWZD01000018">
    <property type="protein sequence ID" value="HJA78442.1"/>
    <property type="molecule type" value="Genomic_DNA"/>
</dbReference>
<proteinExistence type="predicted"/>
<name>A0A9D2HLP1_9BACT</name>
<comment type="caution">
    <text evidence="1">The sequence shown here is derived from an EMBL/GenBank/DDBJ whole genome shotgun (WGS) entry which is preliminary data.</text>
</comment>
<sequence>MGFLNASCSFTRFRVLDGLSDEQWSAIPDKLRQFAFQDIDELPEMQAHGWVCFEDMLDSTWRTAPPQKGAYFLFSLRLDTRRIPAGVVKKHLALALRDEKERMQAQGKQFISRERKKELKEQVLLRLRQRFLPVPAEFNVIWNTVKNEVWFASTQNRMIDLFMEYFLQSFDVHLEQMTPYSLAESLLDEEAMSRLDRIEPTEFAVNA</sequence>
<dbReference type="InterPro" id="IPR007476">
    <property type="entry name" value="RdgC"/>
</dbReference>
<accession>A0A9D2HLP1</accession>
<reference evidence="1" key="1">
    <citation type="journal article" date="2021" name="PeerJ">
        <title>Extensive microbial diversity within the chicken gut microbiome revealed by metagenomics and culture.</title>
        <authorList>
            <person name="Gilroy R."/>
            <person name="Ravi A."/>
            <person name="Getino M."/>
            <person name="Pursley I."/>
            <person name="Horton D.L."/>
            <person name="Alikhan N.F."/>
            <person name="Baker D."/>
            <person name="Gharbi K."/>
            <person name="Hall N."/>
            <person name="Watson M."/>
            <person name="Adriaenssens E.M."/>
            <person name="Foster-Nyarko E."/>
            <person name="Jarju S."/>
            <person name="Secka A."/>
            <person name="Antonio M."/>
            <person name="Oren A."/>
            <person name="Chaudhuri R.R."/>
            <person name="La Ragione R."/>
            <person name="Hildebrand F."/>
            <person name="Pallen M.J."/>
        </authorList>
    </citation>
    <scope>NUCLEOTIDE SEQUENCE</scope>
    <source>
        <strain evidence="1">5032</strain>
    </source>
</reference>
<organism evidence="1 2">
    <name type="scientific">Candidatus Desulfovibrio intestinavium</name>
    <dbReference type="NCBI Taxonomy" id="2838534"/>
    <lineage>
        <taxon>Bacteria</taxon>
        <taxon>Pseudomonadati</taxon>
        <taxon>Thermodesulfobacteriota</taxon>
        <taxon>Desulfovibrionia</taxon>
        <taxon>Desulfovibrionales</taxon>
        <taxon>Desulfovibrionaceae</taxon>
        <taxon>Desulfovibrio</taxon>
    </lineage>
</organism>
<dbReference type="AlphaFoldDB" id="A0A9D2HLP1"/>
<evidence type="ECO:0000313" key="2">
    <source>
        <dbReference type="Proteomes" id="UP000823821"/>
    </source>
</evidence>
<reference evidence="1" key="2">
    <citation type="submission" date="2021-04" db="EMBL/GenBank/DDBJ databases">
        <authorList>
            <person name="Gilroy R."/>
        </authorList>
    </citation>
    <scope>NUCLEOTIDE SEQUENCE</scope>
    <source>
        <strain evidence="1">5032</strain>
    </source>
</reference>
<dbReference type="Pfam" id="PF04381">
    <property type="entry name" value="RdgC"/>
    <property type="match status" value="1"/>
</dbReference>
<dbReference type="GO" id="GO:0006310">
    <property type="term" value="P:DNA recombination"/>
    <property type="evidence" value="ECO:0007669"/>
    <property type="project" value="InterPro"/>
</dbReference>
<dbReference type="Proteomes" id="UP000823821">
    <property type="component" value="Unassembled WGS sequence"/>
</dbReference>
<protein>
    <submittedName>
        <fullName evidence="1">Recombination-associated protein RdgC</fullName>
    </submittedName>
</protein>
<gene>
    <name evidence="1" type="ORF">H9784_02555</name>
</gene>